<dbReference type="InterPro" id="IPR001466">
    <property type="entry name" value="Beta-lactam-related"/>
</dbReference>
<dbReference type="SUPFAM" id="SSF56601">
    <property type="entry name" value="beta-lactamase/transpeptidase-like"/>
    <property type="match status" value="1"/>
</dbReference>
<dbReference type="PANTHER" id="PTHR43283">
    <property type="entry name" value="BETA-LACTAMASE-RELATED"/>
    <property type="match status" value="1"/>
</dbReference>
<dbReference type="OrthoDB" id="9805821at2"/>
<dbReference type="Proteomes" id="UP000291485">
    <property type="component" value="Unassembled WGS sequence"/>
</dbReference>
<feature type="domain" description="Beta-lactamase-related" evidence="3">
    <location>
        <begin position="230"/>
        <end position="587"/>
    </location>
</feature>
<dbReference type="EMBL" id="SJSN01000023">
    <property type="protein sequence ID" value="TCD00584.1"/>
    <property type="molecule type" value="Genomic_DNA"/>
</dbReference>
<gene>
    <name evidence="4" type="ORF">EZ449_20635</name>
</gene>
<reference evidence="4 5" key="1">
    <citation type="submission" date="2019-02" db="EMBL/GenBank/DDBJ databases">
        <title>Pedobacter sp. RP-3-11 sp. nov., isolated from Arctic soil.</title>
        <authorList>
            <person name="Dahal R.H."/>
        </authorList>
    </citation>
    <scope>NUCLEOTIDE SEQUENCE [LARGE SCALE GENOMIC DNA]</scope>
    <source>
        <strain evidence="4 5">RP-3-11</strain>
    </source>
</reference>
<dbReference type="InterPro" id="IPR036881">
    <property type="entry name" value="Glyco_hydro_3_C_sf"/>
</dbReference>
<dbReference type="Gene3D" id="3.40.710.10">
    <property type="entry name" value="DD-peptidase/beta-lactamase superfamily"/>
    <property type="match status" value="1"/>
</dbReference>
<accession>A0A4R0NMV2</accession>
<proteinExistence type="predicted"/>
<evidence type="ECO:0000259" key="3">
    <source>
        <dbReference type="Pfam" id="PF00144"/>
    </source>
</evidence>
<dbReference type="GO" id="GO:0005975">
    <property type="term" value="P:carbohydrate metabolic process"/>
    <property type="evidence" value="ECO:0007669"/>
    <property type="project" value="InterPro"/>
</dbReference>
<evidence type="ECO:0000256" key="2">
    <source>
        <dbReference type="SAM" id="SignalP"/>
    </source>
</evidence>
<protein>
    <submittedName>
        <fullName evidence="4">Beta-N-acetylglucosaminidase</fullName>
    </submittedName>
</protein>
<evidence type="ECO:0000256" key="1">
    <source>
        <dbReference type="ARBA" id="ARBA00022801"/>
    </source>
</evidence>
<dbReference type="InterPro" id="IPR050789">
    <property type="entry name" value="Diverse_Enzym_Activities"/>
</dbReference>
<comment type="caution">
    <text evidence="4">The sequence shown here is derived from an EMBL/GenBank/DDBJ whole genome shotgun (WGS) entry which is preliminary data.</text>
</comment>
<evidence type="ECO:0000313" key="5">
    <source>
        <dbReference type="Proteomes" id="UP000291485"/>
    </source>
</evidence>
<dbReference type="InterPro" id="IPR012338">
    <property type="entry name" value="Beta-lactam/transpept-like"/>
</dbReference>
<dbReference type="PANTHER" id="PTHR43283:SF11">
    <property type="entry name" value="BETA-LACTAMASE-RELATED DOMAIN-CONTAINING PROTEIN"/>
    <property type="match status" value="1"/>
</dbReference>
<keyword evidence="5" id="KW-1185">Reference proteome</keyword>
<feature type="chain" id="PRO_5020398888" evidence="2">
    <location>
        <begin position="25"/>
        <end position="605"/>
    </location>
</feature>
<sequence length="605" mass="67487">MKRNRLFVLAAASFFNVLCLMACAQEHTNNEKKLSIANTITRTTVVLNNQDSIIPLKSLEKKNIASVSLSFAYSSVFDSLANKYDKITAFSADSYKDSANLNDLEDELKYFNTVIIAIDDQNANNTKFINFINSIGKIKKVIIAFFGDGRSLKSFDLLQAPIVWTAQNNADAAAIVPQYIFGGIAAENKLTTAFSAKYTIGYGFATTKIRLKYTVPEDAGLNSNSLKEIDAIAAEAINQKATPGLVVLVAKDGKVIFNKAYGTHTYDTNIPDKITDIFDLASVTKVTATTPSVMRLFEEGKLKLDTNIGAYIPKARTTPMDNIQVREVMLHQAGFIPFIPFHDYVKNGDYSRDSSAAFPTKVADNYYIKKGFFKDFMWPKMLNSPIKTRGKYVYSDISMYVMKDIVEHISEEPLNQYTYENFYKPLGMQTAGFLPRNRFKPEQIIPTEMDAYFRKTLLVGYVHDQGAALAGGVSGHAGLFSSANDLAIIYQMLLNRGTYGGQEYFKPQTVDMFTSKQSNVSRRGLGFDRWDPDSTKHYPSELASPQTYGHTGYTGTCVWVDPSRGLVYVFLSNRVNPTVSDKLGNLKIRGRIQDVVNKAIDEAKK</sequence>
<dbReference type="Gene3D" id="3.40.50.1700">
    <property type="entry name" value="Glycoside hydrolase family 3 C-terminal domain"/>
    <property type="match status" value="1"/>
</dbReference>
<dbReference type="GO" id="GO:0004553">
    <property type="term" value="F:hydrolase activity, hydrolyzing O-glycosyl compounds"/>
    <property type="evidence" value="ECO:0007669"/>
    <property type="project" value="InterPro"/>
</dbReference>
<keyword evidence="2" id="KW-0732">Signal</keyword>
<dbReference type="AlphaFoldDB" id="A0A4R0NMV2"/>
<keyword evidence="1" id="KW-0378">Hydrolase</keyword>
<evidence type="ECO:0000313" key="4">
    <source>
        <dbReference type="EMBL" id="TCD00584.1"/>
    </source>
</evidence>
<organism evidence="4 5">
    <name type="scientific">Pedobacter frigidisoli</name>
    <dbReference type="NCBI Taxonomy" id="2530455"/>
    <lineage>
        <taxon>Bacteria</taxon>
        <taxon>Pseudomonadati</taxon>
        <taxon>Bacteroidota</taxon>
        <taxon>Sphingobacteriia</taxon>
        <taxon>Sphingobacteriales</taxon>
        <taxon>Sphingobacteriaceae</taxon>
        <taxon>Pedobacter</taxon>
    </lineage>
</organism>
<feature type="signal peptide" evidence="2">
    <location>
        <begin position="1"/>
        <end position="24"/>
    </location>
</feature>
<name>A0A4R0NMV2_9SPHI</name>
<dbReference type="Pfam" id="PF00144">
    <property type="entry name" value="Beta-lactamase"/>
    <property type="match status" value="1"/>
</dbReference>